<sequence>MAGVTLRYTLMRIGLFGACFVVLATLAWLGVIPAGIGTSNPLWLLALSILISAPLSLVLLRKQRDAMSERLAPRMDRASSSFRKRLNANQGREDEVA</sequence>
<dbReference type="Proteomes" id="UP000320857">
    <property type="component" value="Unassembled WGS sequence"/>
</dbReference>
<feature type="transmembrane region" description="Helical" evidence="2">
    <location>
        <begin position="42"/>
        <end position="60"/>
    </location>
</feature>
<name>A0A5P0YXP4_9ACTN</name>
<evidence type="ECO:0000313" key="4">
    <source>
        <dbReference type="EMBL" id="MBB1257392.1"/>
    </source>
</evidence>
<dbReference type="EMBL" id="JABJXA010000003">
    <property type="protein sequence ID" value="MBB1257392.1"/>
    <property type="molecule type" value="Genomic_DNA"/>
</dbReference>
<dbReference type="Proteomes" id="UP000517765">
    <property type="component" value="Unassembled WGS sequence"/>
</dbReference>
<reference evidence="3" key="3">
    <citation type="journal article" name="Syst. Appl. Microbiol.">
        <title>Streptomyces alkaliterrae sp. nov., isolated from an alkaline soil, and emended descriptions of Streptomyces alkaliphilus, Streptomyces calidiresistens and Streptomyces durbertensis.</title>
        <authorList>
            <person name="Swiecimska M."/>
            <person name="Golinska P."/>
            <person name="Nouioui I."/>
            <person name="Wypij M."/>
            <person name="Rai M."/>
            <person name="Sangal V."/>
            <person name="Goodfellow M."/>
        </authorList>
    </citation>
    <scope>NUCLEOTIDE SEQUENCE</scope>
    <source>
        <strain evidence="3">OF3</strain>
        <strain evidence="4">OF8</strain>
    </source>
</reference>
<comment type="caution">
    <text evidence="5">The sequence shown here is derived from an EMBL/GenBank/DDBJ whole genome shotgun (WGS) entry which is preliminary data.</text>
</comment>
<protein>
    <submittedName>
        <fullName evidence="5">DUF4229 domain-containing protein</fullName>
    </submittedName>
</protein>
<dbReference type="Proteomes" id="UP000525686">
    <property type="component" value="Unassembled WGS sequence"/>
</dbReference>
<keyword evidence="2" id="KW-1133">Transmembrane helix</keyword>
<reference evidence="5 6" key="1">
    <citation type="submission" date="2019-10" db="EMBL/GenBank/DDBJ databases">
        <title>Streptomyces sp. nov., a novel actinobacterium isolated from alkaline environment.</title>
        <authorList>
            <person name="Golinska P."/>
        </authorList>
    </citation>
    <scope>NUCLEOTIDE SEQUENCE [LARGE SCALE GENOMIC DNA]</scope>
    <source>
        <strain evidence="5 6">OF1</strain>
    </source>
</reference>
<evidence type="ECO:0000256" key="2">
    <source>
        <dbReference type="SAM" id="Phobius"/>
    </source>
</evidence>
<reference evidence="7 8" key="2">
    <citation type="submission" date="2020-05" db="EMBL/GenBank/DDBJ databases">
        <title>Classification of alakaliphilic streptomycetes isolated from an alkaline soil next to Lonar Crater, India and a proposal for the recognition of Streptomyces alkaliterrae sp. nov.</title>
        <authorList>
            <person name="Golinska P."/>
        </authorList>
    </citation>
    <scope>NUCLEOTIDE SEQUENCE [LARGE SCALE GENOMIC DNA]</scope>
    <source>
        <strain evidence="8">OF3</strain>
        <strain evidence="7">OF8</strain>
    </source>
</reference>
<evidence type="ECO:0000313" key="5">
    <source>
        <dbReference type="EMBL" id="MQS05056.1"/>
    </source>
</evidence>
<organism evidence="5 6">
    <name type="scientific">Streptomyces alkaliterrae</name>
    <dbReference type="NCBI Taxonomy" id="2213162"/>
    <lineage>
        <taxon>Bacteria</taxon>
        <taxon>Bacillati</taxon>
        <taxon>Actinomycetota</taxon>
        <taxon>Actinomycetes</taxon>
        <taxon>Kitasatosporales</taxon>
        <taxon>Streptomycetaceae</taxon>
        <taxon>Streptomyces</taxon>
    </lineage>
</organism>
<keyword evidence="2" id="KW-0472">Membrane</keyword>
<dbReference type="EMBL" id="VJYK02000420">
    <property type="protein sequence ID" value="MQS05056.1"/>
    <property type="molecule type" value="Genomic_DNA"/>
</dbReference>
<dbReference type="AlphaFoldDB" id="A0A5P0YXP4"/>
<dbReference type="InterPro" id="IPR025323">
    <property type="entry name" value="DUF4229"/>
</dbReference>
<feature type="region of interest" description="Disordered" evidence="1">
    <location>
        <begin position="70"/>
        <end position="97"/>
    </location>
</feature>
<evidence type="ECO:0000313" key="8">
    <source>
        <dbReference type="Proteomes" id="UP000525686"/>
    </source>
</evidence>
<keyword evidence="2" id="KW-0812">Transmembrane</keyword>
<keyword evidence="6" id="KW-1185">Reference proteome</keyword>
<evidence type="ECO:0000313" key="7">
    <source>
        <dbReference type="Proteomes" id="UP000517765"/>
    </source>
</evidence>
<evidence type="ECO:0000313" key="6">
    <source>
        <dbReference type="Proteomes" id="UP000320857"/>
    </source>
</evidence>
<dbReference type="Pfam" id="PF14012">
    <property type="entry name" value="DUF4229"/>
    <property type="match status" value="1"/>
</dbReference>
<dbReference type="EMBL" id="JABJWZ010000042">
    <property type="protein sequence ID" value="MBB1253218.1"/>
    <property type="molecule type" value="Genomic_DNA"/>
</dbReference>
<accession>A0A5P0YXP4</accession>
<feature type="transmembrane region" description="Helical" evidence="2">
    <location>
        <begin position="12"/>
        <end position="36"/>
    </location>
</feature>
<gene>
    <name evidence="5" type="ORF">FNX44_025040</name>
    <name evidence="3" type="ORF">H3146_07515</name>
    <name evidence="4" type="ORF">H3147_00890</name>
</gene>
<feature type="non-terminal residue" evidence="5">
    <location>
        <position position="97"/>
    </location>
</feature>
<proteinExistence type="predicted"/>
<dbReference type="OrthoDB" id="4284031at2"/>
<evidence type="ECO:0000313" key="3">
    <source>
        <dbReference type="EMBL" id="MBB1253218.1"/>
    </source>
</evidence>
<evidence type="ECO:0000256" key="1">
    <source>
        <dbReference type="SAM" id="MobiDB-lite"/>
    </source>
</evidence>